<feature type="region of interest" description="Disordered" evidence="1">
    <location>
        <begin position="236"/>
        <end position="259"/>
    </location>
</feature>
<name>A0A7W7W3I2_9ACTN</name>
<dbReference type="AlphaFoldDB" id="A0A7W7W3I2"/>
<dbReference type="EMBL" id="JACHJT010000001">
    <property type="protein sequence ID" value="MBB4932806.1"/>
    <property type="molecule type" value="Genomic_DNA"/>
</dbReference>
<dbReference type="RefSeq" id="WP_184580466.1">
    <property type="nucleotide sequence ID" value="NZ_JACHJT010000001.1"/>
</dbReference>
<keyword evidence="3" id="KW-1185">Reference proteome</keyword>
<protein>
    <submittedName>
        <fullName evidence="2">Uncharacterized protein</fullName>
    </submittedName>
</protein>
<accession>A0A7W7W3I2</accession>
<organism evidence="2 3">
    <name type="scientific">Lipingzhangella halophila</name>
    <dbReference type="NCBI Taxonomy" id="1783352"/>
    <lineage>
        <taxon>Bacteria</taxon>
        <taxon>Bacillati</taxon>
        <taxon>Actinomycetota</taxon>
        <taxon>Actinomycetes</taxon>
        <taxon>Streptosporangiales</taxon>
        <taxon>Nocardiopsidaceae</taxon>
        <taxon>Lipingzhangella</taxon>
    </lineage>
</organism>
<evidence type="ECO:0000313" key="2">
    <source>
        <dbReference type="EMBL" id="MBB4932806.1"/>
    </source>
</evidence>
<reference evidence="2 3" key="1">
    <citation type="submission" date="2020-08" db="EMBL/GenBank/DDBJ databases">
        <title>Sequencing the genomes of 1000 actinobacteria strains.</title>
        <authorList>
            <person name="Klenk H.-P."/>
        </authorList>
    </citation>
    <scope>NUCLEOTIDE SEQUENCE [LARGE SCALE GENOMIC DNA]</scope>
    <source>
        <strain evidence="2 3">DSM 102030</strain>
    </source>
</reference>
<sequence length="259" mass="28478">MAEETSLACPQVAPYLVAVAAELADALDAVDLEECIPASWETDENRRGEKATHWCTPAQVRPAIARVSRCLRDFTEVLHVIDQVRLTPEVVERWVTTTGGVPEALSMWVESEVAEQRMHRAEDAGYNLALLALLENGNVVLTTDSHATAPFLVARTLLVDPQFGDRRVRPLAAALTRAMDCYQLVHPLRGYRAGQALAQAGYAPALTTPLSHPYYRNNPPPELPLAAPRRLPYGCSPSRTGCGHQHHLPPQRQALDNDV</sequence>
<dbReference type="Proteomes" id="UP000523007">
    <property type="component" value="Unassembled WGS sequence"/>
</dbReference>
<evidence type="ECO:0000313" key="3">
    <source>
        <dbReference type="Proteomes" id="UP000523007"/>
    </source>
</evidence>
<comment type="caution">
    <text evidence="2">The sequence shown here is derived from an EMBL/GenBank/DDBJ whole genome shotgun (WGS) entry which is preliminary data.</text>
</comment>
<proteinExistence type="predicted"/>
<evidence type="ECO:0000256" key="1">
    <source>
        <dbReference type="SAM" id="MobiDB-lite"/>
    </source>
</evidence>
<gene>
    <name evidence="2" type="ORF">F4561_003626</name>
</gene>